<dbReference type="InterPro" id="IPR044516">
    <property type="entry name" value="UXS-like"/>
</dbReference>
<dbReference type="PANTHER" id="PTHR43078">
    <property type="entry name" value="UDP-GLUCURONIC ACID DECARBOXYLASE-RELATED"/>
    <property type="match status" value="1"/>
</dbReference>
<gene>
    <name evidence="6" type="ORF">HC031_31930</name>
</gene>
<keyword evidence="2" id="KW-0210">Decarboxylase</keyword>
<evidence type="ECO:0000256" key="4">
    <source>
        <dbReference type="ARBA" id="ARBA00023239"/>
    </source>
</evidence>
<proteinExistence type="predicted"/>
<name>A0ABX0Y9V1_9ACTN</name>
<comment type="cofactor">
    <cofactor evidence="1">
        <name>NAD(+)</name>
        <dbReference type="ChEBI" id="CHEBI:57540"/>
    </cofactor>
</comment>
<organism evidence="6 7">
    <name type="scientific">Planosporangium thailandense</name>
    <dbReference type="NCBI Taxonomy" id="765197"/>
    <lineage>
        <taxon>Bacteria</taxon>
        <taxon>Bacillati</taxon>
        <taxon>Actinomycetota</taxon>
        <taxon>Actinomycetes</taxon>
        <taxon>Micromonosporales</taxon>
        <taxon>Micromonosporaceae</taxon>
        <taxon>Planosporangium</taxon>
    </lineage>
</organism>
<evidence type="ECO:0000256" key="2">
    <source>
        <dbReference type="ARBA" id="ARBA00022793"/>
    </source>
</evidence>
<evidence type="ECO:0000313" key="6">
    <source>
        <dbReference type="EMBL" id="NJC74290.1"/>
    </source>
</evidence>
<comment type="caution">
    <text evidence="6">The sequence shown here is derived from an EMBL/GenBank/DDBJ whole genome shotgun (WGS) entry which is preliminary data.</text>
</comment>
<dbReference type="InterPro" id="IPR036291">
    <property type="entry name" value="NAD(P)-bd_dom_sf"/>
</dbReference>
<feature type="domain" description="NAD-dependent epimerase/dehydratase" evidence="5">
    <location>
        <begin position="7"/>
        <end position="247"/>
    </location>
</feature>
<dbReference type="Pfam" id="PF01370">
    <property type="entry name" value="Epimerase"/>
    <property type="match status" value="1"/>
</dbReference>
<protein>
    <submittedName>
        <fullName evidence="6">NAD-dependent epimerase/dehydratase family protein</fullName>
    </submittedName>
</protein>
<dbReference type="RefSeq" id="WP_167929192.1">
    <property type="nucleotide sequence ID" value="NZ_JAATVY010000056.1"/>
</dbReference>
<keyword evidence="3" id="KW-0520">NAD</keyword>
<evidence type="ECO:0000313" key="7">
    <source>
        <dbReference type="Proteomes" id="UP000722989"/>
    </source>
</evidence>
<keyword evidence="7" id="KW-1185">Reference proteome</keyword>
<dbReference type="EMBL" id="JAATVY010000056">
    <property type="protein sequence ID" value="NJC74290.1"/>
    <property type="molecule type" value="Genomic_DNA"/>
</dbReference>
<evidence type="ECO:0000256" key="3">
    <source>
        <dbReference type="ARBA" id="ARBA00023027"/>
    </source>
</evidence>
<evidence type="ECO:0000259" key="5">
    <source>
        <dbReference type="Pfam" id="PF01370"/>
    </source>
</evidence>
<reference evidence="6 7" key="1">
    <citation type="submission" date="2020-03" db="EMBL/GenBank/DDBJ databases">
        <title>WGS of the type strain of Planosporangium spp.</title>
        <authorList>
            <person name="Thawai C."/>
        </authorList>
    </citation>
    <scope>NUCLEOTIDE SEQUENCE [LARGE SCALE GENOMIC DNA]</scope>
    <source>
        <strain evidence="6 7">TBRC 5610</strain>
    </source>
</reference>
<keyword evidence="4" id="KW-0456">Lyase</keyword>
<evidence type="ECO:0000256" key="1">
    <source>
        <dbReference type="ARBA" id="ARBA00001911"/>
    </source>
</evidence>
<dbReference type="PANTHER" id="PTHR43078:SF6">
    <property type="entry name" value="UDP-GLUCURONIC ACID DECARBOXYLASE 1"/>
    <property type="match status" value="1"/>
</dbReference>
<dbReference type="Gene3D" id="3.40.50.720">
    <property type="entry name" value="NAD(P)-binding Rossmann-like Domain"/>
    <property type="match status" value="1"/>
</dbReference>
<dbReference type="SUPFAM" id="SSF51735">
    <property type="entry name" value="NAD(P)-binding Rossmann-fold domains"/>
    <property type="match status" value="1"/>
</dbReference>
<dbReference type="InterPro" id="IPR001509">
    <property type="entry name" value="Epimerase_deHydtase"/>
</dbReference>
<sequence length="337" mass="36285">MRGGTTLVTGGAGFIGSHLVDALLARGESVVVLDDLSTGRLANLDAAARNPRFRFVQGSVLDELVVDELVHECDTVVHLAAAVGVRLVVEQPLKSLRTNIRGSENVIEAAHRHDRRVLIASTSEIYGKNASGPLTEDADRILGSPGVMRWAYSTAKVVDEILANAYHRELGLSSIVVRLFNTVGPRQSPAYGMVIPRLVHQALTGEPLTVFGDGTQTRCFAHVADVVSALLALLDEPAAIGQTFNIGNTGEISILRLAERVLEFTGSNSEIRLVPYEEVYGAGFEDMNRRIPDTARLRTLTGWAPQRNLDDALNDIIAEVRREMAATAVGTAGMVNS</sequence>
<dbReference type="Proteomes" id="UP000722989">
    <property type="component" value="Unassembled WGS sequence"/>
</dbReference>
<accession>A0ABX0Y9V1</accession>